<dbReference type="Proteomes" id="UP001149411">
    <property type="component" value="Unassembled WGS sequence"/>
</dbReference>
<dbReference type="InterPro" id="IPR036291">
    <property type="entry name" value="NAD(P)-bd_dom_sf"/>
</dbReference>
<protein>
    <submittedName>
        <fullName evidence="1">SDR family NAD(P)-dependent oxidoreductase</fullName>
    </submittedName>
</protein>
<organism evidence="1 2">
    <name type="scientific">Halorutilus salinus</name>
    <dbReference type="NCBI Taxonomy" id="2487751"/>
    <lineage>
        <taxon>Archaea</taxon>
        <taxon>Methanobacteriati</taxon>
        <taxon>Methanobacteriota</taxon>
        <taxon>Stenosarchaea group</taxon>
        <taxon>Halobacteria</taxon>
        <taxon>Halorutilales</taxon>
        <taxon>Halorutilaceae</taxon>
        <taxon>Halorutilus</taxon>
    </lineage>
</organism>
<keyword evidence="2" id="KW-1185">Reference proteome</keyword>
<dbReference type="PANTHER" id="PTHR48079">
    <property type="entry name" value="PROTEIN YEEZ"/>
    <property type="match status" value="1"/>
</dbReference>
<sequence length="255" mass="27947">MRNAVVGCGFVGKRLARILVDEGEDVVAVTRSGVSLEGVESIERDVTGTYELPDVDRVFYLVSAGGRDIDAYRSAYVDGLRNTLEATDAPVVYSSSTGVYEADDASWVDETTGIEPTKERTRVLLRAEEVARDAGGTAVRFGGLYGSGRVGVDRYLGETTVKAGYLNLIRGRDAASALLAAHEGDDDLYVAVDNEPVHRHDLARWMSERVGRPHGELVDETRTPNKRCSNERLRSTGWTPEYPTYREGYAPLLRG</sequence>
<dbReference type="EMBL" id="RKLV01000001">
    <property type="protein sequence ID" value="MCX2817838.1"/>
    <property type="molecule type" value="Genomic_DNA"/>
</dbReference>
<evidence type="ECO:0000313" key="1">
    <source>
        <dbReference type="EMBL" id="MCX2817838.1"/>
    </source>
</evidence>
<accession>A0A9Q4GHI7</accession>
<comment type="caution">
    <text evidence="1">The sequence shown here is derived from an EMBL/GenBank/DDBJ whole genome shotgun (WGS) entry which is preliminary data.</text>
</comment>
<dbReference type="GO" id="GO:0005737">
    <property type="term" value="C:cytoplasm"/>
    <property type="evidence" value="ECO:0007669"/>
    <property type="project" value="TreeGrafter"/>
</dbReference>
<evidence type="ECO:0000313" key="2">
    <source>
        <dbReference type="Proteomes" id="UP001149411"/>
    </source>
</evidence>
<dbReference type="InterPro" id="IPR051783">
    <property type="entry name" value="NAD(P)-dependent_oxidoreduct"/>
</dbReference>
<name>A0A9Q4GHI7_9EURY</name>
<dbReference type="SUPFAM" id="SSF51735">
    <property type="entry name" value="NAD(P)-binding Rossmann-fold domains"/>
    <property type="match status" value="1"/>
</dbReference>
<proteinExistence type="predicted"/>
<dbReference type="PANTHER" id="PTHR48079:SF6">
    <property type="entry name" value="NAD(P)-BINDING DOMAIN-CONTAINING PROTEIN-RELATED"/>
    <property type="match status" value="1"/>
</dbReference>
<dbReference type="RefSeq" id="WP_266085339.1">
    <property type="nucleotide sequence ID" value="NZ_RKLV01000001.1"/>
</dbReference>
<dbReference type="AlphaFoldDB" id="A0A9Q4GHI7"/>
<dbReference type="GO" id="GO:0004029">
    <property type="term" value="F:aldehyde dehydrogenase (NAD+) activity"/>
    <property type="evidence" value="ECO:0007669"/>
    <property type="project" value="TreeGrafter"/>
</dbReference>
<dbReference type="Gene3D" id="3.40.50.720">
    <property type="entry name" value="NAD(P)-binding Rossmann-like Domain"/>
    <property type="match status" value="1"/>
</dbReference>
<reference evidence="1" key="1">
    <citation type="submission" date="2022-09" db="EMBL/GenBank/DDBJ databases">
        <title>Haloadaptaus new haloarchaeum isolated from saline soil.</title>
        <authorList>
            <person name="Duran-Viseras A."/>
            <person name="Sanchez-Porro C."/>
            <person name="Ventosa A."/>
        </authorList>
    </citation>
    <scope>NUCLEOTIDE SEQUENCE</scope>
    <source>
        <strain evidence="1">F3-133</strain>
    </source>
</reference>
<gene>
    <name evidence="1" type="ORF">EGH25_00460</name>
</gene>